<dbReference type="AlphaFoldDB" id="A0A3A1QVP9"/>
<reference evidence="1 2" key="1">
    <citation type="submission" date="2018-09" db="EMBL/GenBank/DDBJ databases">
        <title>Bacillus saliacetes sp. nov., isolated from Thai shrimp paste (Ka-pi).</title>
        <authorList>
            <person name="Daroonpunt R."/>
            <person name="Tanasupawat S."/>
            <person name="Yiamsombut S."/>
        </authorList>
    </citation>
    <scope>NUCLEOTIDE SEQUENCE [LARGE SCALE GENOMIC DNA]</scope>
    <source>
        <strain evidence="1 2">SKP7-4</strain>
    </source>
</reference>
<gene>
    <name evidence="1" type="ORF">D3H55_13050</name>
</gene>
<name>A0A3A1QVP9_9BACI</name>
<dbReference type="Proteomes" id="UP000265801">
    <property type="component" value="Unassembled WGS sequence"/>
</dbReference>
<dbReference type="OrthoDB" id="2452460at2"/>
<sequence>MGKCQNEVNDVIKQFLLILGLTFMVIPHQGALAESAHKPEDMYVTTEDIIVDLISPTIDERVIKEYGGEPNIYWKTQRIVGITYNDNHSYDVAARISIPSEDDNAKEDVVIVRVSPSCDSSKINKQVCNHDFNMEIVEYKHISR</sequence>
<accession>A0A3A1QVP9</accession>
<keyword evidence="2" id="KW-1185">Reference proteome</keyword>
<organism evidence="1 2">
    <name type="scientific">Bacillus salacetis</name>
    <dbReference type="NCBI Taxonomy" id="2315464"/>
    <lineage>
        <taxon>Bacteria</taxon>
        <taxon>Bacillati</taxon>
        <taxon>Bacillota</taxon>
        <taxon>Bacilli</taxon>
        <taxon>Bacillales</taxon>
        <taxon>Bacillaceae</taxon>
        <taxon>Bacillus</taxon>
    </lineage>
</organism>
<proteinExistence type="predicted"/>
<evidence type="ECO:0000313" key="1">
    <source>
        <dbReference type="EMBL" id="RIW32508.1"/>
    </source>
</evidence>
<dbReference type="EMBL" id="QXIR01000017">
    <property type="protein sequence ID" value="RIW32508.1"/>
    <property type="molecule type" value="Genomic_DNA"/>
</dbReference>
<evidence type="ECO:0000313" key="2">
    <source>
        <dbReference type="Proteomes" id="UP000265801"/>
    </source>
</evidence>
<dbReference type="RefSeq" id="WP_119547351.1">
    <property type="nucleotide sequence ID" value="NZ_QXIR01000017.1"/>
</dbReference>
<comment type="caution">
    <text evidence="1">The sequence shown here is derived from an EMBL/GenBank/DDBJ whole genome shotgun (WGS) entry which is preliminary data.</text>
</comment>
<evidence type="ECO:0008006" key="3">
    <source>
        <dbReference type="Google" id="ProtNLM"/>
    </source>
</evidence>
<protein>
    <recommendedName>
        <fullName evidence="3">DUF3888 domain-containing protein</fullName>
    </recommendedName>
</protein>